<reference evidence="1" key="1">
    <citation type="submission" date="2014-09" db="EMBL/GenBank/DDBJ databases">
        <authorList>
            <person name="Magalhaes I.L.F."/>
            <person name="Oliveira U."/>
            <person name="Santos F.R."/>
            <person name="Vidigal T.H.D.A."/>
            <person name="Brescovit A.D."/>
            <person name="Santos A.J."/>
        </authorList>
    </citation>
    <scope>NUCLEOTIDE SEQUENCE</scope>
    <source>
        <tissue evidence="1">Shoot tissue taken approximately 20 cm above the soil surface</tissue>
    </source>
</reference>
<organism evidence="1">
    <name type="scientific">Arundo donax</name>
    <name type="common">Giant reed</name>
    <name type="synonym">Donax arundinaceus</name>
    <dbReference type="NCBI Taxonomy" id="35708"/>
    <lineage>
        <taxon>Eukaryota</taxon>
        <taxon>Viridiplantae</taxon>
        <taxon>Streptophyta</taxon>
        <taxon>Embryophyta</taxon>
        <taxon>Tracheophyta</taxon>
        <taxon>Spermatophyta</taxon>
        <taxon>Magnoliopsida</taxon>
        <taxon>Liliopsida</taxon>
        <taxon>Poales</taxon>
        <taxon>Poaceae</taxon>
        <taxon>PACMAD clade</taxon>
        <taxon>Arundinoideae</taxon>
        <taxon>Arundineae</taxon>
        <taxon>Arundo</taxon>
    </lineage>
</organism>
<dbReference type="EMBL" id="GBRH01273586">
    <property type="protein sequence ID" value="JAD24309.1"/>
    <property type="molecule type" value="Transcribed_RNA"/>
</dbReference>
<name>A0A0A8YE05_ARUDO</name>
<evidence type="ECO:0000313" key="1">
    <source>
        <dbReference type="EMBL" id="JAD24309.1"/>
    </source>
</evidence>
<accession>A0A0A8YE05</accession>
<sequence>MCFFRCVKSLLKCLSTTTQEALLEFTSWIMTTFAGDPGDTLRVTVIPTLRSSSASWRSLTW</sequence>
<dbReference type="AlphaFoldDB" id="A0A0A8YE05"/>
<reference evidence="1" key="2">
    <citation type="journal article" date="2015" name="Data Brief">
        <title>Shoot transcriptome of the giant reed, Arundo donax.</title>
        <authorList>
            <person name="Barrero R.A."/>
            <person name="Guerrero F.D."/>
            <person name="Moolhuijzen P."/>
            <person name="Goolsby J.A."/>
            <person name="Tidwell J."/>
            <person name="Bellgard S.E."/>
            <person name="Bellgard M.I."/>
        </authorList>
    </citation>
    <scope>NUCLEOTIDE SEQUENCE</scope>
    <source>
        <tissue evidence="1">Shoot tissue taken approximately 20 cm above the soil surface</tissue>
    </source>
</reference>
<proteinExistence type="predicted"/>
<protein>
    <submittedName>
        <fullName evidence="1">Uncharacterized protein</fullName>
    </submittedName>
</protein>